<reference evidence="2 3" key="1">
    <citation type="submission" date="2017-08" db="EMBL/GenBank/DDBJ databases">
        <title>Halovibrio sewagensis sp. nov., isolated from wastewater of high salinity.</title>
        <authorList>
            <person name="Dong X."/>
            <person name="Zhang G."/>
        </authorList>
    </citation>
    <scope>NUCLEOTIDE SEQUENCE [LARGE SCALE GENOMIC DNA]</scope>
    <source>
        <strain evidence="2 3">YL5-2</strain>
    </source>
</reference>
<dbReference type="Gene3D" id="3.20.20.450">
    <property type="entry name" value="EAL domain"/>
    <property type="match status" value="1"/>
</dbReference>
<protein>
    <submittedName>
        <fullName evidence="2">Diguanylate phosphodiesterase</fullName>
    </submittedName>
</protein>
<dbReference type="EMBL" id="NSKD01000004">
    <property type="protein sequence ID" value="PAU80226.1"/>
    <property type="molecule type" value="Genomic_DNA"/>
</dbReference>
<evidence type="ECO:0000313" key="3">
    <source>
        <dbReference type="Proteomes" id="UP000218896"/>
    </source>
</evidence>
<organism evidence="2 3">
    <name type="scientific">Halovibrio salipaludis</name>
    <dbReference type="NCBI Taxonomy" id="2032626"/>
    <lineage>
        <taxon>Bacteria</taxon>
        <taxon>Pseudomonadati</taxon>
        <taxon>Pseudomonadota</taxon>
        <taxon>Gammaproteobacteria</taxon>
        <taxon>Oceanospirillales</taxon>
        <taxon>Halomonadaceae</taxon>
        <taxon>Halovibrio</taxon>
    </lineage>
</organism>
<dbReference type="Proteomes" id="UP000218896">
    <property type="component" value="Unassembled WGS sequence"/>
</dbReference>
<comment type="caution">
    <text evidence="2">The sequence shown here is derived from an EMBL/GenBank/DDBJ whole genome shotgun (WGS) entry which is preliminary data.</text>
</comment>
<accession>A0A2A2F462</accession>
<evidence type="ECO:0000313" key="2">
    <source>
        <dbReference type="EMBL" id="PAU80226.1"/>
    </source>
</evidence>
<dbReference type="PANTHER" id="PTHR33121">
    <property type="entry name" value="CYCLIC DI-GMP PHOSPHODIESTERASE PDEF"/>
    <property type="match status" value="1"/>
</dbReference>
<feature type="domain" description="EAL" evidence="1">
    <location>
        <begin position="1"/>
        <end position="235"/>
    </location>
</feature>
<proteinExistence type="predicted"/>
<dbReference type="SMART" id="SM00052">
    <property type="entry name" value="EAL"/>
    <property type="match status" value="1"/>
</dbReference>
<dbReference type="SUPFAM" id="SSF141868">
    <property type="entry name" value="EAL domain-like"/>
    <property type="match status" value="1"/>
</dbReference>
<dbReference type="InterPro" id="IPR001633">
    <property type="entry name" value="EAL_dom"/>
</dbReference>
<dbReference type="GO" id="GO:0071111">
    <property type="term" value="F:cyclic-guanylate-specific phosphodiesterase activity"/>
    <property type="evidence" value="ECO:0007669"/>
    <property type="project" value="InterPro"/>
</dbReference>
<dbReference type="InterPro" id="IPR050706">
    <property type="entry name" value="Cyclic-di-GMP_PDE-like"/>
</dbReference>
<evidence type="ECO:0000259" key="1">
    <source>
        <dbReference type="PROSITE" id="PS50883"/>
    </source>
</evidence>
<dbReference type="PROSITE" id="PS50883">
    <property type="entry name" value="EAL"/>
    <property type="match status" value="1"/>
</dbReference>
<dbReference type="PANTHER" id="PTHR33121:SF15">
    <property type="entry name" value="BLUE LIGHT- AND TEMPERATURE-REGULATED ANTIREPRESSOR BLUF"/>
    <property type="match status" value="1"/>
</dbReference>
<dbReference type="AlphaFoldDB" id="A0A2A2F462"/>
<sequence>MDFDFSFAFQPVVDAQAGGVLAYEALVRGLNGEGALQVLDRVSRKNMYRFDQACRVKAVKLAAELGMDSRLCINFMPNAVYKAETCIQTTLAAAKQYEFDTSRLIFEFTEVENLTDTDHLIGIIDAYEEMGFSIALDDYGAGYSRMNLLTDTTPQFLKLDMSLIRDVEKHPRKQAVIEGILLTNYRLGIGTIAEGIETEAEYQWCRSAGIRYFQGYLLARPGFETLPAPYIPDEQ</sequence>
<dbReference type="InterPro" id="IPR035919">
    <property type="entry name" value="EAL_sf"/>
</dbReference>
<dbReference type="CDD" id="cd01948">
    <property type="entry name" value="EAL"/>
    <property type="match status" value="1"/>
</dbReference>
<dbReference type="OrthoDB" id="1673646at2"/>
<dbReference type="Pfam" id="PF00563">
    <property type="entry name" value="EAL"/>
    <property type="match status" value="1"/>
</dbReference>
<name>A0A2A2F462_9GAMM</name>
<keyword evidence="3" id="KW-1185">Reference proteome</keyword>
<gene>
    <name evidence="2" type="ORF">CK501_10745</name>
</gene>